<dbReference type="RefSeq" id="XP_065666240.1">
    <property type="nucleotide sequence ID" value="XM_065810168.1"/>
</dbReference>
<dbReference type="Proteomes" id="UP001652625">
    <property type="component" value="Chromosome 11"/>
</dbReference>
<organism evidence="2 3">
    <name type="scientific">Hydra vulgaris</name>
    <name type="common">Hydra</name>
    <name type="synonym">Hydra attenuata</name>
    <dbReference type="NCBI Taxonomy" id="6087"/>
    <lineage>
        <taxon>Eukaryota</taxon>
        <taxon>Metazoa</taxon>
        <taxon>Cnidaria</taxon>
        <taxon>Hydrozoa</taxon>
        <taxon>Hydroidolina</taxon>
        <taxon>Anthoathecata</taxon>
        <taxon>Aplanulata</taxon>
        <taxon>Hydridae</taxon>
        <taxon>Hydra</taxon>
    </lineage>
</organism>
<evidence type="ECO:0000256" key="1">
    <source>
        <dbReference type="SAM" id="SignalP"/>
    </source>
</evidence>
<accession>A0ABM4CWC4</accession>
<name>A0ABM4CWC4_HYDVU</name>
<evidence type="ECO:0000313" key="4">
    <source>
        <dbReference type="RefSeq" id="XP_065666241.1"/>
    </source>
</evidence>
<keyword evidence="2" id="KW-1185">Reference proteome</keyword>
<dbReference type="PANTHER" id="PTHR35842:SF1">
    <property type="entry name" value="SI:CH211-67E16.11"/>
    <property type="match status" value="1"/>
</dbReference>
<sequence length="499" mass="56811">MKLLLKCVFVIWCWSTVYCGIDRRKVDNGANERARQAYNLIKKKLNETNGCKDLLGIEDCSNLRRYRHQMRIYMASKKQLQLNAVMTEYFHREFTELEAVVVVDPIPEAHFGHTLVLILSYASLSKKECDNKEGSYYNQGGVTECLVFPDTKKCLIHKQLSGDAFKTSCTVTFLPQVYEKASLQLQNKLQCMDELEGFASCPTVHAQSDTRCNNAIKCEHPSNHLKESCKWKCDYGLMVFGGWDKHTQSVRHLHNIKDMFKYLKNKGYNDKNIRIFFANNSTIDLDGNPNTQDTLPADDSNVISNHLKNVCELNEHCIDTLTIYLNGPTLRNGDILLWDKNKDGTASDFGKLSINKLLSPLENCGAKDIIIIADQNHAGHIIDEVTKGRKRGIKNFNNIFVIASSAKDTYTYKRDFTQKFIQLDNVHIDSSTSIATSRLLVNISKDLKELLKTKNKIDYLESDNINLSITGNQFLPPGCTTNIKYVSDSLEWTDKSTLR</sequence>
<evidence type="ECO:0000313" key="3">
    <source>
        <dbReference type="RefSeq" id="XP_065666240.1"/>
    </source>
</evidence>
<gene>
    <name evidence="3 4" type="primary">LOC100214463</name>
</gene>
<feature type="signal peptide" evidence="1">
    <location>
        <begin position="1"/>
        <end position="19"/>
    </location>
</feature>
<dbReference type="PANTHER" id="PTHR35842">
    <property type="entry name" value="SI:CH211-67E16.11"/>
    <property type="match status" value="1"/>
</dbReference>
<reference evidence="3 4" key="1">
    <citation type="submission" date="2025-05" db="UniProtKB">
        <authorList>
            <consortium name="RefSeq"/>
        </authorList>
    </citation>
    <scope>IDENTIFICATION</scope>
</reference>
<feature type="chain" id="PRO_5045025985" evidence="1">
    <location>
        <begin position="20"/>
        <end position="499"/>
    </location>
</feature>
<dbReference type="RefSeq" id="XP_065666241.1">
    <property type="nucleotide sequence ID" value="XM_065810169.1"/>
</dbReference>
<keyword evidence="1" id="KW-0732">Signal</keyword>
<protein>
    <submittedName>
        <fullName evidence="3 4">Uncharacterized protein LOC100214463 isoform X2</fullName>
    </submittedName>
</protein>
<dbReference type="GeneID" id="100214463"/>
<proteinExistence type="predicted"/>
<evidence type="ECO:0000313" key="2">
    <source>
        <dbReference type="Proteomes" id="UP001652625"/>
    </source>
</evidence>